<reference evidence="1 2" key="1">
    <citation type="submission" date="2024-01" db="EMBL/GenBank/DDBJ databases">
        <title>The genomes of 5 underutilized Papilionoideae crops provide insights into root nodulation and disease resistanc.</title>
        <authorList>
            <person name="Jiang F."/>
        </authorList>
    </citation>
    <scope>NUCLEOTIDE SEQUENCE [LARGE SCALE GENOMIC DNA]</scope>
    <source>
        <strain evidence="1">LVBAO_FW01</strain>
        <tissue evidence="1">Leaves</tissue>
    </source>
</reference>
<dbReference type="Proteomes" id="UP001367508">
    <property type="component" value="Unassembled WGS sequence"/>
</dbReference>
<comment type="caution">
    <text evidence="1">The sequence shown here is derived from an EMBL/GenBank/DDBJ whole genome shotgun (WGS) entry which is preliminary data.</text>
</comment>
<protein>
    <submittedName>
        <fullName evidence="1">Uncharacterized protein</fullName>
    </submittedName>
</protein>
<dbReference type="EMBL" id="JAYMYQ010000002">
    <property type="protein sequence ID" value="KAK7349840.1"/>
    <property type="molecule type" value="Genomic_DNA"/>
</dbReference>
<evidence type="ECO:0000313" key="1">
    <source>
        <dbReference type="EMBL" id="KAK7349840.1"/>
    </source>
</evidence>
<sequence length="193" mass="21958">MIRAIGVALADDGCSSCGSECNISIGDGMKFKRKCHAIANKRKINVRLPVIFKFKFLSVISLVYNQGEGGPCHYICLPSCVHEYADEILVVIIGYPHLRCKIKSLARSIEQQQYGGALDNIQTKFWTELVELRFKSTFPANHRNRVHELEFLSLPGILWRMLKGRKTLRLKPSRGLRSFRIPPPRESFLEGKL</sequence>
<organism evidence="1 2">
    <name type="scientific">Canavalia gladiata</name>
    <name type="common">Sword bean</name>
    <name type="synonym">Dolichos gladiatus</name>
    <dbReference type="NCBI Taxonomy" id="3824"/>
    <lineage>
        <taxon>Eukaryota</taxon>
        <taxon>Viridiplantae</taxon>
        <taxon>Streptophyta</taxon>
        <taxon>Embryophyta</taxon>
        <taxon>Tracheophyta</taxon>
        <taxon>Spermatophyta</taxon>
        <taxon>Magnoliopsida</taxon>
        <taxon>eudicotyledons</taxon>
        <taxon>Gunneridae</taxon>
        <taxon>Pentapetalae</taxon>
        <taxon>rosids</taxon>
        <taxon>fabids</taxon>
        <taxon>Fabales</taxon>
        <taxon>Fabaceae</taxon>
        <taxon>Papilionoideae</taxon>
        <taxon>50 kb inversion clade</taxon>
        <taxon>NPAAA clade</taxon>
        <taxon>indigoferoid/millettioid clade</taxon>
        <taxon>Phaseoleae</taxon>
        <taxon>Canavalia</taxon>
    </lineage>
</organism>
<evidence type="ECO:0000313" key="2">
    <source>
        <dbReference type="Proteomes" id="UP001367508"/>
    </source>
</evidence>
<name>A0AAN9M7R4_CANGL</name>
<gene>
    <name evidence="1" type="ORF">VNO77_07590</name>
</gene>
<keyword evidence="2" id="KW-1185">Reference proteome</keyword>
<dbReference type="AlphaFoldDB" id="A0AAN9M7R4"/>
<accession>A0AAN9M7R4</accession>
<proteinExistence type="predicted"/>